<evidence type="ECO:0000313" key="2">
    <source>
        <dbReference type="EMBL" id="MBO0476251.1"/>
    </source>
</evidence>
<dbReference type="Proteomes" id="UP000664857">
    <property type="component" value="Unassembled WGS sequence"/>
</dbReference>
<feature type="transmembrane region" description="Helical" evidence="1">
    <location>
        <begin position="71"/>
        <end position="88"/>
    </location>
</feature>
<reference evidence="2 3" key="1">
    <citation type="submission" date="2021-03" db="EMBL/GenBank/DDBJ databases">
        <title>Enterococcal diversity collection.</title>
        <authorList>
            <person name="Gilmore M.S."/>
            <person name="Schwartzman J."/>
            <person name="Van Tyne D."/>
            <person name="Martin M."/>
            <person name="Earl A.M."/>
            <person name="Manson A.L."/>
            <person name="Straub T."/>
            <person name="Salamzade R."/>
            <person name="Saavedra J."/>
            <person name="Lebreton F."/>
            <person name="Prichula J."/>
            <person name="Schaufler K."/>
            <person name="Gaca A."/>
            <person name="Sgardioli B."/>
            <person name="Wagenaar J."/>
            <person name="Strong T."/>
        </authorList>
    </citation>
    <scope>NUCLEOTIDE SEQUENCE [LARGE SCALE GENOMIC DNA]</scope>
    <source>
        <strain evidence="2 3">DIV0080</strain>
    </source>
</reference>
<comment type="caution">
    <text evidence="2">The sequence shown here is derived from an EMBL/GenBank/DDBJ whole genome shotgun (WGS) entry which is preliminary data.</text>
</comment>
<dbReference type="RefSeq" id="WP_117974272.1">
    <property type="nucleotide sequence ID" value="NZ_JAFLVX010000013.1"/>
</dbReference>
<dbReference type="EMBL" id="JAFLVX010000013">
    <property type="protein sequence ID" value="MBO0476251.1"/>
    <property type="molecule type" value="Genomic_DNA"/>
</dbReference>
<feature type="transmembrane region" description="Helical" evidence="1">
    <location>
        <begin position="46"/>
        <end position="65"/>
    </location>
</feature>
<evidence type="ECO:0000313" key="3">
    <source>
        <dbReference type="Proteomes" id="UP000664857"/>
    </source>
</evidence>
<feature type="transmembrane region" description="Helical" evidence="1">
    <location>
        <begin position="12"/>
        <end position="34"/>
    </location>
</feature>
<keyword evidence="1" id="KW-1133">Transmembrane helix</keyword>
<accession>A0ABS3HR74</accession>
<name>A0ABS3HR74_9ENTE</name>
<keyword evidence="1" id="KW-0812">Transmembrane</keyword>
<sequence>MLKENDIFLKGSYALIIIGFICLLTGRAYLILSLPAAILTIKRIKFGYYYLIAFSVIFILSGVAAVFRGDFGMAILSILQVIPAILILKDKKTKEWFTI</sequence>
<proteinExistence type="predicted"/>
<gene>
    <name evidence="2" type="ORF">DOK76_04160</name>
</gene>
<keyword evidence="3" id="KW-1185">Reference proteome</keyword>
<keyword evidence="1" id="KW-0472">Membrane</keyword>
<organism evidence="2 3">
    <name type="scientific">Candidatus Vagococcus giribetii</name>
    <dbReference type="NCBI Taxonomy" id="2230876"/>
    <lineage>
        <taxon>Bacteria</taxon>
        <taxon>Bacillati</taxon>
        <taxon>Bacillota</taxon>
        <taxon>Bacilli</taxon>
        <taxon>Lactobacillales</taxon>
        <taxon>Enterococcaceae</taxon>
        <taxon>Vagococcus</taxon>
    </lineage>
</organism>
<evidence type="ECO:0000256" key="1">
    <source>
        <dbReference type="SAM" id="Phobius"/>
    </source>
</evidence>
<protein>
    <submittedName>
        <fullName evidence="2">Uncharacterized protein</fullName>
    </submittedName>
</protein>